<evidence type="ECO:0000313" key="2">
    <source>
        <dbReference type="Proteomes" id="UP000006038"/>
    </source>
</evidence>
<dbReference type="AlphaFoldDB" id="J3N5J5"/>
<name>J3N5J5_ORYBR</name>
<dbReference type="Gramene" id="OB11G10810.1">
    <property type="protein sequence ID" value="OB11G10810.1"/>
    <property type="gene ID" value="OB11G10810"/>
</dbReference>
<accession>J3N5J5</accession>
<sequence>MTLLSPSSAPLQNLAVLSAVGHGRSRMEASAESWRKPLTKQSLCNKIYSEYTTLITVVPHGGFVDRE</sequence>
<dbReference type="Proteomes" id="UP000006038">
    <property type="component" value="Chromosome 11"/>
</dbReference>
<protein>
    <submittedName>
        <fullName evidence="1">Uncharacterized protein</fullName>
    </submittedName>
</protein>
<proteinExistence type="predicted"/>
<dbReference type="HOGENOM" id="CLU_2816495_0_0_1"/>
<keyword evidence="2" id="KW-1185">Reference proteome</keyword>
<dbReference type="EnsemblPlants" id="OB11G10810.1">
    <property type="protein sequence ID" value="OB11G10810.1"/>
    <property type="gene ID" value="OB11G10810"/>
</dbReference>
<reference evidence="1" key="2">
    <citation type="submission" date="2013-04" db="UniProtKB">
        <authorList>
            <consortium name="EnsemblPlants"/>
        </authorList>
    </citation>
    <scope>IDENTIFICATION</scope>
</reference>
<evidence type="ECO:0000313" key="1">
    <source>
        <dbReference type="EnsemblPlants" id="OB11G10810.1"/>
    </source>
</evidence>
<organism evidence="1">
    <name type="scientific">Oryza brachyantha</name>
    <name type="common">malo sina</name>
    <dbReference type="NCBI Taxonomy" id="4533"/>
    <lineage>
        <taxon>Eukaryota</taxon>
        <taxon>Viridiplantae</taxon>
        <taxon>Streptophyta</taxon>
        <taxon>Embryophyta</taxon>
        <taxon>Tracheophyta</taxon>
        <taxon>Spermatophyta</taxon>
        <taxon>Magnoliopsida</taxon>
        <taxon>Liliopsida</taxon>
        <taxon>Poales</taxon>
        <taxon>Poaceae</taxon>
        <taxon>BOP clade</taxon>
        <taxon>Oryzoideae</taxon>
        <taxon>Oryzeae</taxon>
        <taxon>Oryzinae</taxon>
        <taxon>Oryza</taxon>
    </lineage>
</organism>
<reference evidence="1" key="1">
    <citation type="journal article" date="2013" name="Nat. Commun.">
        <title>Whole-genome sequencing of Oryza brachyantha reveals mechanisms underlying Oryza genome evolution.</title>
        <authorList>
            <person name="Chen J."/>
            <person name="Huang Q."/>
            <person name="Gao D."/>
            <person name="Wang J."/>
            <person name="Lang Y."/>
            <person name="Liu T."/>
            <person name="Li B."/>
            <person name="Bai Z."/>
            <person name="Luis Goicoechea J."/>
            <person name="Liang C."/>
            <person name="Chen C."/>
            <person name="Zhang W."/>
            <person name="Sun S."/>
            <person name="Liao Y."/>
            <person name="Zhang X."/>
            <person name="Yang L."/>
            <person name="Song C."/>
            <person name="Wang M."/>
            <person name="Shi J."/>
            <person name="Liu G."/>
            <person name="Liu J."/>
            <person name="Zhou H."/>
            <person name="Zhou W."/>
            <person name="Yu Q."/>
            <person name="An N."/>
            <person name="Chen Y."/>
            <person name="Cai Q."/>
            <person name="Wang B."/>
            <person name="Liu B."/>
            <person name="Min J."/>
            <person name="Huang Y."/>
            <person name="Wu H."/>
            <person name="Li Z."/>
            <person name="Zhang Y."/>
            <person name="Yin Y."/>
            <person name="Song W."/>
            <person name="Jiang J."/>
            <person name="Jackson S.A."/>
            <person name="Wing R.A."/>
            <person name="Wang J."/>
            <person name="Chen M."/>
        </authorList>
    </citation>
    <scope>NUCLEOTIDE SEQUENCE [LARGE SCALE GENOMIC DNA]</scope>
    <source>
        <strain evidence="1">cv. IRGC 101232</strain>
    </source>
</reference>